<gene>
    <name evidence="1" type="ORF">CTOB1V02_LOCUS14921</name>
</gene>
<accession>A0A7R8ZUL1</accession>
<dbReference type="CDD" id="cd11326">
    <property type="entry name" value="AmyAc_Glg_debranch"/>
    <property type="match status" value="1"/>
</dbReference>
<dbReference type="AlphaFoldDB" id="A0A7R8ZUL1"/>
<evidence type="ECO:0000313" key="1">
    <source>
        <dbReference type="EMBL" id="CAD7237106.1"/>
    </source>
</evidence>
<protein>
    <submittedName>
        <fullName evidence="1">Uncharacterized protein</fullName>
    </submittedName>
</protein>
<dbReference type="InterPro" id="IPR013780">
    <property type="entry name" value="Glyco_hydro_b"/>
</dbReference>
<dbReference type="Gene3D" id="3.20.20.80">
    <property type="entry name" value="Glycosidases"/>
    <property type="match status" value="1"/>
</dbReference>
<dbReference type="InterPro" id="IPR006047">
    <property type="entry name" value="GH13_cat_dom"/>
</dbReference>
<reference evidence="1" key="1">
    <citation type="submission" date="2020-11" db="EMBL/GenBank/DDBJ databases">
        <authorList>
            <person name="Tran Van P."/>
        </authorList>
    </citation>
    <scope>NUCLEOTIDE SEQUENCE</scope>
</reference>
<dbReference type="PANTHER" id="PTHR43002">
    <property type="entry name" value="GLYCOGEN DEBRANCHING ENZYME"/>
    <property type="match status" value="1"/>
</dbReference>
<dbReference type="GO" id="GO:0005975">
    <property type="term" value="P:carbohydrate metabolic process"/>
    <property type="evidence" value="ECO:0007669"/>
    <property type="project" value="InterPro"/>
</dbReference>
<dbReference type="OrthoDB" id="204980at2759"/>
<proteinExistence type="predicted"/>
<dbReference type="EMBL" id="OB684857">
    <property type="protein sequence ID" value="CAD7237106.1"/>
    <property type="molecule type" value="Genomic_DNA"/>
</dbReference>
<dbReference type="InterPro" id="IPR017853">
    <property type="entry name" value="GH"/>
</dbReference>
<dbReference type="SMART" id="SM00642">
    <property type="entry name" value="Aamy"/>
    <property type="match status" value="1"/>
</dbReference>
<dbReference type="SUPFAM" id="SSF51011">
    <property type="entry name" value="Glycosyl hydrolase domain"/>
    <property type="match status" value="1"/>
</dbReference>
<sequence>MVERFHAAGIEVVLDVVYNHTAEGDQRGPTLCYRGLDNASYYRLVGDQPRYYINDTGCGNTVNVAHPYVLRMVMDSLRFWVQYMGIDGFRFDLATSLAREHHGFDQWGGFFDAIRQDPVLAGVKLIAEPWDIGPGGYRLGEFPPEFAEWNDTYRDNVRRYWRGDEYSAQSLSSNLLGSASSFDKAGRRAWSSVNLLTSHDGFTLADVTRYNERHNLANLEDGQDGHGSNYSDNCGVEGATDDPVIERKRRRRQRNLLATLFLSQGTPMLLAGDELGNSQQGNNNAYCQDNPIGWIDWAGKDEELLQFVADLAQFRASYRGVRQSRFLHGKENGYDGNPDVVWSDFDGGEVSWDDPGLAGFCLTLRCSAEAPLYERGHGLAFIIFNRSAQEVEVVLPEASAEKHWVKRIDTSTVQAHDQREVINAGSIRVAGDSVVALTRTMRSGTARAGESITTT</sequence>
<dbReference type="SUPFAM" id="SSF51445">
    <property type="entry name" value="(Trans)glycosidases"/>
    <property type="match status" value="1"/>
</dbReference>
<name>A0A7R8ZUL1_9CRUS</name>
<dbReference type="Gene3D" id="2.60.40.1180">
    <property type="entry name" value="Golgi alpha-mannosidase II"/>
    <property type="match status" value="1"/>
</dbReference>
<organism evidence="1">
    <name type="scientific">Cyprideis torosa</name>
    <dbReference type="NCBI Taxonomy" id="163714"/>
    <lineage>
        <taxon>Eukaryota</taxon>
        <taxon>Metazoa</taxon>
        <taxon>Ecdysozoa</taxon>
        <taxon>Arthropoda</taxon>
        <taxon>Crustacea</taxon>
        <taxon>Oligostraca</taxon>
        <taxon>Ostracoda</taxon>
        <taxon>Podocopa</taxon>
        <taxon>Podocopida</taxon>
        <taxon>Cytherocopina</taxon>
        <taxon>Cytheroidea</taxon>
        <taxon>Cytherideidae</taxon>
        <taxon>Cyprideis</taxon>
    </lineage>
</organism>